<sequence>MRKHSGTPWFPQPAASAITPQHIFAERRRLLQLLAATSATASLSPWAAREAMAAPAAMDKLAALPGKASTVPGTQLAAKPTPWDDATSYNNFYEFGYDKADPARYAPAMPTRPWSVRVEGLVQKPGTWALEDLLRLQPMEERIYRLRCVEGWSMVIPWVGYSLAALLKQVQPLGSAKFVEFVTQADPEHMPGLRRGGLDWPYTEGLRLDEALHPLTLLAFGMYGRVLPNQNGAPVRLVVPWKYGFKNAKSLVAIRLVEHMPATAWVKAAPHEYGFYANVNPGVPHRRWSQASERVIGQGGLLAPKRATELFNGYAEQVGSLYTGMDLKRYY</sequence>
<dbReference type="InterPro" id="IPR006311">
    <property type="entry name" value="TAT_signal"/>
</dbReference>
<keyword evidence="3 5" id="KW-0732">Signal</keyword>
<keyword evidence="1 5" id="KW-0500">Molybdenum</keyword>
<evidence type="ECO:0000256" key="1">
    <source>
        <dbReference type="ARBA" id="ARBA00022505"/>
    </source>
</evidence>
<feature type="binding site" evidence="5">
    <location>
        <position position="90"/>
    </location>
    <ligand>
        <name>Mo-molybdopterin</name>
        <dbReference type="ChEBI" id="CHEBI:71302"/>
    </ligand>
</feature>
<comment type="similarity">
    <text evidence="5">Belongs to the MsrP family.</text>
</comment>
<dbReference type="GO" id="GO:0016672">
    <property type="term" value="F:oxidoreductase activity, acting on a sulfur group of donors, quinone or similar compound as acceptor"/>
    <property type="evidence" value="ECO:0007669"/>
    <property type="project" value="UniProtKB-UniRule"/>
</dbReference>
<dbReference type="Gene3D" id="3.90.420.10">
    <property type="entry name" value="Oxidoreductase, molybdopterin-binding domain"/>
    <property type="match status" value="1"/>
</dbReference>
<feature type="binding site" evidence="5">
    <location>
        <position position="236"/>
    </location>
    <ligand>
        <name>Mo-molybdopterin</name>
        <dbReference type="ChEBI" id="CHEBI:71302"/>
    </ligand>
</feature>
<evidence type="ECO:0000256" key="5">
    <source>
        <dbReference type="HAMAP-Rule" id="MF_01206"/>
    </source>
</evidence>
<comment type="catalytic activity">
    <reaction evidence="5">
        <text>L-methionyl-[protein] + a quinone + H2O = L-methionyl-(S)-S-oxide-[protein] + a quinol</text>
        <dbReference type="Rhea" id="RHEA:51292"/>
        <dbReference type="Rhea" id="RHEA-COMP:12313"/>
        <dbReference type="Rhea" id="RHEA-COMP:12315"/>
        <dbReference type="ChEBI" id="CHEBI:15377"/>
        <dbReference type="ChEBI" id="CHEBI:16044"/>
        <dbReference type="ChEBI" id="CHEBI:24646"/>
        <dbReference type="ChEBI" id="CHEBI:44120"/>
        <dbReference type="ChEBI" id="CHEBI:132124"/>
    </reaction>
</comment>
<evidence type="ECO:0000313" key="8">
    <source>
        <dbReference type="Proteomes" id="UP000664731"/>
    </source>
</evidence>
<dbReference type="SUPFAM" id="SSF56524">
    <property type="entry name" value="Oxidoreductase molybdopterin-binding domain"/>
    <property type="match status" value="1"/>
</dbReference>
<dbReference type="NCBIfam" id="NF003767">
    <property type="entry name" value="PRK05363.1"/>
    <property type="match status" value="1"/>
</dbReference>
<evidence type="ECO:0000256" key="4">
    <source>
        <dbReference type="ARBA" id="ARBA00023002"/>
    </source>
</evidence>
<feature type="binding site" evidence="5">
    <location>
        <begin position="247"/>
        <end position="249"/>
    </location>
    <ligand>
        <name>Mo-molybdopterin</name>
        <dbReference type="ChEBI" id="CHEBI:71302"/>
    </ligand>
</feature>
<name>A0A939H0P1_9BURK</name>
<protein>
    <recommendedName>
        <fullName evidence="5">Protein-methionine-sulfoxide reductase catalytic subunit MsrP</fullName>
        <ecNumber evidence="5">1.8.5.-</ecNumber>
    </recommendedName>
</protein>
<evidence type="ECO:0000256" key="3">
    <source>
        <dbReference type="ARBA" id="ARBA00022729"/>
    </source>
</evidence>
<reference evidence="7" key="1">
    <citation type="submission" date="2021-03" db="EMBL/GenBank/DDBJ databases">
        <title>Comamonas denitrificans.</title>
        <authorList>
            <person name="Finster K."/>
        </authorList>
    </citation>
    <scope>NUCLEOTIDE SEQUENCE</scope>
    <source>
        <strain evidence="7">MM2021_4</strain>
    </source>
</reference>
<feature type="domain" description="Oxidoreductase molybdopterin-binding" evidence="6">
    <location>
        <begin position="111"/>
        <end position="265"/>
    </location>
</feature>
<dbReference type="InterPro" id="IPR000572">
    <property type="entry name" value="OxRdtase_Mopterin-bd_dom"/>
</dbReference>
<feature type="binding site" evidence="5">
    <location>
        <position position="183"/>
    </location>
    <ligand>
        <name>Mo-molybdopterin</name>
        <dbReference type="ChEBI" id="CHEBI:71302"/>
    </ligand>
</feature>
<dbReference type="AlphaFoldDB" id="A0A939H0P1"/>
<comment type="caution">
    <text evidence="7">The sequence shown here is derived from an EMBL/GenBank/DDBJ whole genome shotgun (WGS) entry which is preliminary data.</text>
</comment>
<dbReference type="InterPro" id="IPR036374">
    <property type="entry name" value="OxRdtase_Mopterin-bd_sf"/>
</dbReference>
<comment type="subunit">
    <text evidence="5">Heterodimer of a catalytic subunit (MsrP) and a heme-binding subunit (MsrQ).</text>
</comment>
<dbReference type="PROSITE" id="PS51318">
    <property type="entry name" value="TAT"/>
    <property type="match status" value="1"/>
</dbReference>
<comment type="catalytic activity">
    <reaction evidence="5">
        <text>L-methionyl-[protein] + a quinone + H2O = L-methionyl-(R)-S-oxide-[protein] + a quinol</text>
        <dbReference type="Rhea" id="RHEA:51296"/>
        <dbReference type="Rhea" id="RHEA-COMP:12313"/>
        <dbReference type="Rhea" id="RHEA-COMP:12314"/>
        <dbReference type="ChEBI" id="CHEBI:15377"/>
        <dbReference type="ChEBI" id="CHEBI:16044"/>
        <dbReference type="ChEBI" id="CHEBI:24646"/>
        <dbReference type="ChEBI" id="CHEBI:45764"/>
        <dbReference type="ChEBI" id="CHEBI:132124"/>
    </reaction>
</comment>
<comment type="function">
    <text evidence="5">Part of the MsrPQ system that repairs oxidized periplasmic proteins containing methionine sulfoxide residues (Met-O), using respiratory chain electrons. Thus protects these proteins from oxidative-stress damage caused by reactive species of oxygen and chlorine generated by the host defense mechanisms. MsrPQ is essential for the maintenance of envelope integrity under bleach stress, rescuing a wide series of structurally unrelated periplasmic proteins from methionine oxidation. The catalytic subunit MsrP is non-stereospecific, being able to reduce both (R-) and (S-) diastereoisomers of methionine sulfoxide.</text>
</comment>
<gene>
    <name evidence="5 7" type="primary">msrP</name>
    <name evidence="7" type="ORF">J1777_06390</name>
</gene>
<evidence type="ECO:0000256" key="2">
    <source>
        <dbReference type="ARBA" id="ARBA00022723"/>
    </source>
</evidence>
<dbReference type="InterPro" id="IPR022867">
    <property type="entry name" value="MsrP"/>
</dbReference>
<dbReference type="GO" id="GO:0030091">
    <property type="term" value="P:protein repair"/>
    <property type="evidence" value="ECO:0007669"/>
    <property type="project" value="UniProtKB-UniRule"/>
</dbReference>
<feature type="binding site" evidence="5">
    <location>
        <position position="148"/>
    </location>
    <ligand>
        <name>Mo-molybdopterin</name>
        <dbReference type="ChEBI" id="CHEBI:71302"/>
    </ligand>
    <ligandPart>
        <name>Mo</name>
        <dbReference type="ChEBI" id="CHEBI:28685"/>
    </ligandPart>
</feature>
<proteinExistence type="inferred from homology"/>
<dbReference type="Pfam" id="PF00174">
    <property type="entry name" value="Oxidored_molyb"/>
    <property type="match status" value="1"/>
</dbReference>
<keyword evidence="4 5" id="KW-0560">Oxidoreductase</keyword>
<dbReference type="HAMAP" id="MF_01206">
    <property type="entry name" value="MsrP"/>
    <property type="match status" value="1"/>
</dbReference>
<dbReference type="EMBL" id="JAFNME010000010">
    <property type="protein sequence ID" value="MBO1249461.1"/>
    <property type="molecule type" value="Genomic_DNA"/>
</dbReference>
<feature type="binding site" evidence="5">
    <location>
        <begin position="93"/>
        <end position="94"/>
    </location>
    <ligand>
        <name>Mo-molybdopterin</name>
        <dbReference type="ChEBI" id="CHEBI:71302"/>
    </ligand>
</feature>
<accession>A0A939H0P1</accession>
<keyword evidence="8" id="KW-1185">Reference proteome</keyword>
<feature type="binding site" evidence="5">
    <location>
        <position position="231"/>
    </location>
    <ligand>
        <name>Mo-molybdopterin</name>
        <dbReference type="ChEBI" id="CHEBI:71302"/>
    </ligand>
</feature>
<comment type="cofactor">
    <cofactor evidence="5">
        <name>Mo-molybdopterin</name>
        <dbReference type="ChEBI" id="CHEBI:71302"/>
    </cofactor>
    <text evidence="5">Binds 1 Mo-molybdopterin (Mo-MPT) cofactor per subunit.</text>
</comment>
<evidence type="ECO:0000313" key="7">
    <source>
        <dbReference type="EMBL" id="MBO1249461.1"/>
    </source>
</evidence>
<organism evidence="7 8">
    <name type="scientific">Comamonas denitrificans</name>
    <dbReference type="NCBI Taxonomy" id="117506"/>
    <lineage>
        <taxon>Bacteria</taxon>
        <taxon>Pseudomonadati</taxon>
        <taxon>Pseudomonadota</taxon>
        <taxon>Betaproteobacteria</taxon>
        <taxon>Burkholderiales</taxon>
        <taxon>Comamonadaceae</taxon>
        <taxon>Comamonas</taxon>
    </lineage>
</organism>
<dbReference type="EC" id="1.8.5.-" evidence="5"/>
<evidence type="ECO:0000259" key="6">
    <source>
        <dbReference type="Pfam" id="PF00174"/>
    </source>
</evidence>
<comment type="PTM">
    <text evidence="5">Predicted to be exported by the Tat system. The position of the signal peptide cleavage has not been experimentally proven.</text>
</comment>
<dbReference type="RefSeq" id="WP_207574983.1">
    <property type="nucleotide sequence ID" value="NZ_JAFNME010000010.1"/>
</dbReference>
<dbReference type="GO" id="GO:0046872">
    <property type="term" value="F:metal ion binding"/>
    <property type="evidence" value="ECO:0007669"/>
    <property type="project" value="UniProtKB-KW"/>
</dbReference>
<dbReference type="PANTHER" id="PTHR43032:SF3">
    <property type="entry name" value="PROTEIN-METHIONINE-SULFOXIDE REDUCTASE CATALYTIC SUBUNIT MSRP"/>
    <property type="match status" value="1"/>
</dbReference>
<dbReference type="GO" id="GO:0043546">
    <property type="term" value="F:molybdopterin cofactor binding"/>
    <property type="evidence" value="ECO:0007669"/>
    <property type="project" value="UniProtKB-UniRule"/>
</dbReference>
<dbReference type="PANTHER" id="PTHR43032">
    <property type="entry name" value="PROTEIN-METHIONINE-SULFOXIDE REDUCTASE"/>
    <property type="match status" value="1"/>
</dbReference>
<keyword evidence="2 5" id="KW-0479">Metal-binding</keyword>
<dbReference type="Proteomes" id="UP000664731">
    <property type="component" value="Unassembled WGS sequence"/>
</dbReference>